<dbReference type="Pfam" id="PF11028">
    <property type="entry name" value="TMEM260-like"/>
    <property type="match status" value="1"/>
</dbReference>
<feature type="transmembrane region" description="Helical" evidence="2">
    <location>
        <begin position="175"/>
        <end position="193"/>
    </location>
</feature>
<keyword evidence="2" id="KW-0812">Transmembrane</keyword>
<dbReference type="AlphaFoldDB" id="A0AAV2I3G2"/>
<feature type="transmembrane region" description="Helical" evidence="2">
    <location>
        <begin position="383"/>
        <end position="403"/>
    </location>
</feature>
<dbReference type="Proteomes" id="UP001497497">
    <property type="component" value="Unassembled WGS sequence"/>
</dbReference>
<evidence type="ECO:0000256" key="2">
    <source>
        <dbReference type="SAM" id="Phobius"/>
    </source>
</evidence>
<keyword evidence="4" id="KW-1185">Reference proteome</keyword>
<dbReference type="EMBL" id="CAXITT010000352">
    <property type="protein sequence ID" value="CAL1539711.1"/>
    <property type="molecule type" value="Genomic_DNA"/>
</dbReference>
<dbReference type="InterPro" id="IPR021280">
    <property type="entry name" value="TMEM260-like"/>
</dbReference>
<dbReference type="InterPro" id="IPR052724">
    <property type="entry name" value="GT117_domain-containing"/>
</dbReference>
<reference evidence="3 4" key="1">
    <citation type="submission" date="2024-04" db="EMBL/GenBank/DDBJ databases">
        <authorList>
            <consortium name="Genoscope - CEA"/>
            <person name="William W."/>
        </authorList>
    </citation>
    <scope>NUCLEOTIDE SEQUENCE [LARGE SCALE GENOMIC DNA]</scope>
</reference>
<sequence>MKKHRISRHDIREQKDVSISSSNAKSNSLGMSKLAKSQPNEAEITAGYFHKYEVPAFLIFVSSFILNCIKLHPSLLGGDSGELIFAAYELGVAHPPGYPLFTMLAKLFMTVIPFGSIAWRVNLLSAFCSALNSAILFITVYRLTFQYGAAIFASFVFSYSPLVCVWSVTAEVFSLNNLLLSYIMLTAVLFDAGSKESLAKISLIGSFLSGLCLTNQHTSILYIIPLIPWVFYKLWNKQLFTVSLLVKQGVSFLCGLSPYLYLPLSSWLHVARWTWGDSSSLRGFLKHLLREEYGTWDLLKDHTGQGFATGLIAYINHLLIDVSRGVFALAVFSIFSIYSRYRSRHSSVLLVFGLMLLTYISFFCWRANLDINKPLFYKVVERFWIQSDLILVILASQAFADICSYLKSRLNLQNLSLDIIIVIPLLSTYILSGWSACDQSGNFLIQDFALQMLHKFPKGSIILTKGDLPSNSFRYYHFIENVRPDLSLFDQEVLTYEWSLPMTSKFTPGIKFPGDLMHLYSGVRSDGKRTFTFKDLLDANYARAPIFACIGAQEHDSAWKASYELWPFGVCWQFVDKGRKLDTNLWTNATAGVADDWMYPWTSFDDGSWENVANSEMWRAKTVTAYFYLEEALALPEGSQDYVKLLLESYKLYTIEIKKHTIYPAYWHRNYAIVCERLMREKTPLDELMLLGKTIEHFKQFVLMEPGDADAEKLHKAIRSLEDYKNSLTTS</sequence>
<evidence type="ECO:0000256" key="1">
    <source>
        <dbReference type="SAM" id="MobiDB-lite"/>
    </source>
</evidence>
<keyword evidence="2" id="KW-0472">Membrane</keyword>
<dbReference type="PANTHER" id="PTHR16214">
    <property type="entry name" value="TRANSMEMBRANE PROTEIN 260"/>
    <property type="match status" value="1"/>
</dbReference>
<feature type="transmembrane region" description="Helical" evidence="2">
    <location>
        <begin position="96"/>
        <end position="114"/>
    </location>
</feature>
<feature type="transmembrane region" description="Helical" evidence="2">
    <location>
        <begin position="121"/>
        <end position="141"/>
    </location>
</feature>
<dbReference type="PANTHER" id="PTHR16214:SF3">
    <property type="entry name" value="TRANSMEMBRANE PROTEIN 260"/>
    <property type="match status" value="1"/>
</dbReference>
<gene>
    <name evidence="3" type="ORF">GSLYS_00013444001</name>
</gene>
<feature type="transmembrane region" description="Helical" evidence="2">
    <location>
        <begin position="213"/>
        <end position="232"/>
    </location>
</feature>
<evidence type="ECO:0000313" key="3">
    <source>
        <dbReference type="EMBL" id="CAL1539711.1"/>
    </source>
</evidence>
<accession>A0AAV2I3G2</accession>
<feature type="compositionally biased region" description="Low complexity" evidence="1">
    <location>
        <begin position="18"/>
        <end position="32"/>
    </location>
</feature>
<keyword evidence="2" id="KW-1133">Transmembrane helix</keyword>
<evidence type="ECO:0008006" key="5">
    <source>
        <dbReference type="Google" id="ProtNLM"/>
    </source>
</evidence>
<comment type="caution">
    <text evidence="3">The sequence shown here is derived from an EMBL/GenBank/DDBJ whole genome shotgun (WGS) entry which is preliminary data.</text>
</comment>
<feature type="transmembrane region" description="Helical" evidence="2">
    <location>
        <begin position="347"/>
        <end position="368"/>
    </location>
</feature>
<feature type="transmembrane region" description="Helical" evidence="2">
    <location>
        <begin position="415"/>
        <end position="436"/>
    </location>
</feature>
<feature type="transmembrane region" description="Helical" evidence="2">
    <location>
        <begin position="311"/>
        <end position="335"/>
    </location>
</feature>
<evidence type="ECO:0000313" key="4">
    <source>
        <dbReference type="Proteomes" id="UP001497497"/>
    </source>
</evidence>
<feature type="region of interest" description="Disordered" evidence="1">
    <location>
        <begin position="1"/>
        <end position="34"/>
    </location>
</feature>
<protein>
    <recommendedName>
        <fullName evidence="5">Transmembrane protein 260</fullName>
    </recommendedName>
</protein>
<feature type="transmembrane region" description="Helical" evidence="2">
    <location>
        <begin position="244"/>
        <end position="262"/>
    </location>
</feature>
<name>A0AAV2I3G2_LYMST</name>
<feature type="transmembrane region" description="Helical" evidence="2">
    <location>
        <begin position="56"/>
        <end position="76"/>
    </location>
</feature>
<feature type="transmembrane region" description="Helical" evidence="2">
    <location>
        <begin position="147"/>
        <end position="168"/>
    </location>
</feature>
<proteinExistence type="predicted"/>
<organism evidence="3 4">
    <name type="scientific">Lymnaea stagnalis</name>
    <name type="common">Great pond snail</name>
    <name type="synonym">Helix stagnalis</name>
    <dbReference type="NCBI Taxonomy" id="6523"/>
    <lineage>
        <taxon>Eukaryota</taxon>
        <taxon>Metazoa</taxon>
        <taxon>Spiralia</taxon>
        <taxon>Lophotrochozoa</taxon>
        <taxon>Mollusca</taxon>
        <taxon>Gastropoda</taxon>
        <taxon>Heterobranchia</taxon>
        <taxon>Euthyneura</taxon>
        <taxon>Panpulmonata</taxon>
        <taxon>Hygrophila</taxon>
        <taxon>Lymnaeoidea</taxon>
        <taxon>Lymnaeidae</taxon>
        <taxon>Lymnaea</taxon>
    </lineage>
</organism>